<organism evidence="2">
    <name type="scientific">marine metagenome</name>
    <dbReference type="NCBI Taxonomy" id="408172"/>
    <lineage>
        <taxon>unclassified sequences</taxon>
        <taxon>metagenomes</taxon>
        <taxon>ecological metagenomes</taxon>
    </lineage>
</organism>
<proteinExistence type="predicted"/>
<feature type="non-terminal residue" evidence="2">
    <location>
        <position position="172"/>
    </location>
</feature>
<reference evidence="2" key="1">
    <citation type="submission" date="2018-05" db="EMBL/GenBank/DDBJ databases">
        <authorList>
            <person name="Lanie J.A."/>
            <person name="Ng W.-L."/>
            <person name="Kazmierczak K.M."/>
            <person name="Andrzejewski T.M."/>
            <person name="Davidsen T.M."/>
            <person name="Wayne K.J."/>
            <person name="Tettelin H."/>
            <person name="Glass J.I."/>
            <person name="Rusch D."/>
            <person name="Podicherti R."/>
            <person name="Tsui H.-C.T."/>
            <person name="Winkler M.E."/>
        </authorList>
    </citation>
    <scope>NUCLEOTIDE SEQUENCE</scope>
</reference>
<feature type="compositionally biased region" description="Pro residues" evidence="1">
    <location>
        <begin position="137"/>
        <end position="159"/>
    </location>
</feature>
<evidence type="ECO:0000256" key="1">
    <source>
        <dbReference type="SAM" id="MobiDB-lite"/>
    </source>
</evidence>
<dbReference type="EMBL" id="UINC01128647">
    <property type="protein sequence ID" value="SVD08539.1"/>
    <property type="molecule type" value="Genomic_DNA"/>
</dbReference>
<name>A0A382SF95_9ZZZZ</name>
<dbReference type="AlphaFoldDB" id="A0A382SF95"/>
<evidence type="ECO:0000313" key="2">
    <source>
        <dbReference type="EMBL" id="SVD08539.1"/>
    </source>
</evidence>
<gene>
    <name evidence="2" type="ORF">METZ01_LOCUS361393</name>
</gene>
<accession>A0A382SF95</accession>
<sequence length="172" mass="17962">MILKCAVIILVVFASVSLASPLIEASSPPPMPSVYSGSITVGGVTPPDSVVRRVGVRNECVDNCVTAKMGDFVSDGGIVLGGSYSVTVGPPNSSYVSSDVTFYYNDLVVADRTDRFMISPTFRMVPNFDLVFQALPTPTPEPTATPTVTPIPTPSPIPTATPEATPTPANLS</sequence>
<feature type="region of interest" description="Disordered" evidence="1">
    <location>
        <begin position="137"/>
        <end position="172"/>
    </location>
</feature>
<feature type="compositionally biased region" description="Low complexity" evidence="1">
    <location>
        <begin position="160"/>
        <end position="172"/>
    </location>
</feature>
<protein>
    <submittedName>
        <fullName evidence="2">Uncharacterized protein</fullName>
    </submittedName>
</protein>